<evidence type="ECO:0000256" key="2">
    <source>
        <dbReference type="ARBA" id="ARBA00022692"/>
    </source>
</evidence>
<dbReference type="InterPro" id="IPR011049">
    <property type="entry name" value="Serralysin-like_metalloprot_C"/>
</dbReference>
<dbReference type="InterPro" id="IPR051328">
    <property type="entry name" value="T7SS_ABC-Transporter"/>
</dbReference>
<dbReference type="Pfam" id="PF12698">
    <property type="entry name" value="ABC2_membrane_3"/>
    <property type="match status" value="2"/>
</dbReference>
<gene>
    <name evidence="7" type="ORF">HMPREF0520_0708</name>
</gene>
<feature type="transmembrane region" description="Helical" evidence="5">
    <location>
        <begin position="21"/>
        <end position="40"/>
    </location>
</feature>
<dbReference type="PANTHER" id="PTHR43077:SF5">
    <property type="entry name" value="PHAGE INFECTION PROTEIN"/>
    <property type="match status" value="1"/>
</dbReference>
<feature type="domain" description="ABC-2 type transporter transmembrane" evidence="6">
    <location>
        <begin position="25"/>
        <end position="206"/>
    </location>
</feature>
<evidence type="ECO:0000313" key="7">
    <source>
        <dbReference type="EMBL" id="EEW51820.1"/>
    </source>
</evidence>
<dbReference type="NCBIfam" id="TIGR03062">
    <property type="entry name" value="pip_yhgE_Cterm"/>
    <property type="match status" value="1"/>
</dbReference>
<evidence type="ECO:0000259" key="6">
    <source>
        <dbReference type="Pfam" id="PF12698"/>
    </source>
</evidence>
<sequence length="913" mass="98472">MYIIRRGKSMKKIKQKLSQHNLVFIIMFAVAILAPVLYSLSFIKSVWDPYAGAKNLPIAVVNNDQAVNYNNKKLAVGDKIVSQLKHNKQMKWLFVTEEEAKKGLQNRKFYTVVTIPNDFSKNATTVLTSHPQKMKLYYKTNDSLNYLGSTMSDMALIRLNGKVRSSVTKAYANAMFDQLRIFGKGMHKAANGAKQISTGMISLQDGSKKYVAGVSKISNGMQILRVSVQPLATGSKKLVEGSSKLYTGINKYTNGVSKLYLGSEKLINATPILTQGINEFNTGLFAYTSGVGRLSSGLSKLSANSYRLRAGGRSLLTASDNFDLLNVGSQKVNAGVSAFNSKLSDSNLLGTLNGALSLQGQVFQLESQLATVQETLKVLKSLDLLSIVKSMADIKQYAENLSQAKNIDQAINYSDQNATKADKIAQLVNSESQINESTKQKILGLVKDIKTNAQAGNASLEAYVGESVVPLLLSLEGMQSKLSPAQLQGLSSQIANIESALVGAKKLLSETKGLLSKVSDNKDMLNNMPDKLKKLSAATSQIAAGTQQLVDSKSKIKQLVSGIDEYTDGVDMAMSGAATLDANSAKLLSGFDKLKLGFSQYAGGIVQINGGLKLLDLNSKTLLSGSNQLNVALIQLNEKVPALLSGIDRLANGSSQLNSKSSILLQGINKLRQGSGTLSDKLSQGADKLNSTQAADANSDMFSDPAELKHDTVSVVPNYGHALAPFIMATALFIGVLILLVEFPANRRMTEITSYRSLILREFKLAIIACLGMVLVQNIILIVSGLKVFNVVELFTICIAYTLAMLGIMQLLTFMFGRWGLLPGLLLFVLQIGGAGGMFPIEVTNSFFQTIHQFLPMSYAIAGLRQAITSGLGTGYFMSNLMVLILLAIVAYVGLVIAIVYKFTNTATETVTN</sequence>
<proteinExistence type="predicted"/>
<accession>C8PC88</accession>
<dbReference type="PANTHER" id="PTHR43077">
    <property type="entry name" value="TRANSPORT PERMEASE YVFS-RELATED"/>
    <property type="match status" value="1"/>
</dbReference>
<dbReference type="GO" id="GO:0140359">
    <property type="term" value="F:ABC-type transporter activity"/>
    <property type="evidence" value="ECO:0007669"/>
    <property type="project" value="InterPro"/>
</dbReference>
<feature type="domain" description="ABC-2 type transporter transmembrane" evidence="6">
    <location>
        <begin position="655"/>
        <end position="893"/>
    </location>
</feature>
<feature type="transmembrane region" description="Helical" evidence="5">
    <location>
        <begin position="722"/>
        <end position="745"/>
    </location>
</feature>
<evidence type="ECO:0000256" key="1">
    <source>
        <dbReference type="ARBA" id="ARBA00004141"/>
    </source>
</evidence>
<keyword evidence="2 5" id="KW-0812">Transmembrane</keyword>
<keyword evidence="8" id="KW-1185">Reference proteome</keyword>
<dbReference type="GO" id="GO:0016020">
    <property type="term" value="C:membrane"/>
    <property type="evidence" value="ECO:0007669"/>
    <property type="project" value="UniProtKB-SubCell"/>
</dbReference>
<protein>
    <submittedName>
        <fullName evidence="7">YhgE/Pip domain protein</fullName>
    </submittedName>
</protein>
<comment type="subcellular location">
    <subcellularLocation>
        <location evidence="1">Membrane</location>
        <topology evidence="1">Multi-pass membrane protein</topology>
    </subcellularLocation>
</comment>
<feature type="transmembrane region" description="Helical" evidence="5">
    <location>
        <begin position="876"/>
        <end position="901"/>
    </location>
</feature>
<dbReference type="InterPro" id="IPR013525">
    <property type="entry name" value="ABC2_TM"/>
</dbReference>
<comment type="caution">
    <text evidence="7">The sequence shown here is derived from an EMBL/GenBank/DDBJ whole genome shotgun (WGS) entry which is preliminary data.</text>
</comment>
<organism evidence="7 8">
    <name type="scientific">Lactobacillus iners DSM 13335</name>
    <dbReference type="NCBI Taxonomy" id="525328"/>
    <lineage>
        <taxon>Bacteria</taxon>
        <taxon>Bacillati</taxon>
        <taxon>Bacillota</taxon>
        <taxon>Bacilli</taxon>
        <taxon>Lactobacillales</taxon>
        <taxon>Lactobacillaceae</taxon>
        <taxon>Lactobacillus</taxon>
    </lineage>
</organism>
<evidence type="ECO:0000313" key="8">
    <source>
        <dbReference type="Proteomes" id="UP000004115"/>
    </source>
</evidence>
<dbReference type="SUPFAM" id="SSF101967">
    <property type="entry name" value="Adhesin YadA, collagen-binding domain"/>
    <property type="match status" value="1"/>
</dbReference>
<keyword evidence="3 5" id="KW-1133">Transmembrane helix</keyword>
<dbReference type="AlphaFoldDB" id="C8PC88"/>
<dbReference type="EMBL" id="ACLN01000007">
    <property type="protein sequence ID" value="EEW51820.1"/>
    <property type="molecule type" value="Genomic_DNA"/>
</dbReference>
<dbReference type="Proteomes" id="UP000004115">
    <property type="component" value="Unassembled WGS sequence"/>
</dbReference>
<reference evidence="7 8" key="1">
    <citation type="submission" date="2009-09" db="EMBL/GenBank/DDBJ databases">
        <authorList>
            <person name="Qin X."/>
            <person name="Bachman B."/>
            <person name="Battles P."/>
            <person name="Bell A."/>
            <person name="Bess C."/>
            <person name="Bickham C."/>
            <person name="Chaboub L."/>
            <person name="Chen D."/>
            <person name="Coyle M."/>
            <person name="Deiros D.R."/>
            <person name="Dinh H."/>
            <person name="Forbes L."/>
            <person name="Fowler G."/>
            <person name="Francisco L."/>
            <person name="Fu Q."/>
            <person name="Gubbala S."/>
            <person name="Hale W."/>
            <person name="Han Y."/>
            <person name="Hemphill L."/>
            <person name="Highlander S.K."/>
            <person name="Hirani K."/>
            <person name="Hogues M."/>
            <person name="Jackson L."/>
            <person name="Jakkamsetti A."/>
            <person name="Javaid M."/>
            <person name="Jiang H."/>
            <person name="Korchina V."/>
            <person name="Kovar C."/>
            <person name="Lara F."/>
            <person name="Lee S."/>
            <person name="Mata R."/>
            <person name="Mathew T."/>
            <person name="Moen C."/>
            <person name="Morales K."/>
            <person name="Munidasa M."/>
            <person name="Nazareth L."/>
            <person name="Ngo R."/>
            <person name="Nguyen L."/>
            <person name="Okwuonu G."/>
            <person name="Ongeri F."/>
            <person name="Patil S."/>
            <person name="Petrosino J."/>
            <person name="Pham C."/>
            <person name="Pham P."/>
            <person name="Pu L.-L."/>
            <person name="Puazo M."/>
            <person name="Raj R."/>
            <person name="Reid J."/>
            <person name="Rouhana J."/>
            <person name="Saada N."/>
            <person name="Shang Y."/>
            <person name="Simmons D."/>
            <person name="Thornton R."/>
            <person name="Warren J."/>
            <person name="Weissenberger G."/>
            <person name="Zhang J."/>
            <person name="Zhang L."/>
            <person name="Zhou C."/>
            <person name="Zhu D."/>
            <person name="Muzny D."/>
            <person name="Worley K."/>
            <person name="Gibbs R."/>
        </authorList>
    </citation>
    <scope>NUCLEOTIDE SEQUENCE [LARGE SCALE GENOMIC DNA]</scope>
    <source>
        <strain evidence="7 8">DSM 13335</strain>
    </source>
</reference>
<keyword evidence="4 5" id="KW-0472">Membrane</keyword>
<feature type="transmembrane region" description="Helical" evidence="5">
    <location>
        <begin position="819"/>
        <end position="841"/>
    </location>
</feature>
<feature type="transmembrane region" description="Helical" evidence="5">
    <location>
        <begin position="765"/>
        <end position="786"/>
    </location>
</feature>
<feature type="transmembrane region" description="Helical" evidence="5">
    <location>
        <begin position="792"/>
        <end position="812"/>
    </location>
</feature>
<evidence type="ECO:0000256" key="5">
    <source>
        <dbReference type="SAM" id="Phobius"/>
    </source>
</evidence>
<name>C8PC88_9LACO</name>
<dbReference type="Gene3D" id="3.40.1710.10">
    <property type="entry name" value="abc type-2 transporter like domain"/>
    <property type="match status" value="1"/>
</dbReference>
<evidence type="ECO:0000256" key="4">
    <source>
        <dbReference type="ARBA" id="ARBA00023136"/>
    </source>
</evidence>
<dbReference type="HOGENOM" id="CLU_004534_1_0_9"/>
<dbReference type="NCBIfam" id="TIGR03061">
    <property type="entry name" value="pip_yhgE_Nterm"/>
    <property type="match status" value="1"/>
</dbReference>
<dbReference type="InterPro" id="IPR017500">
    <property type="entry name" value="Phage_infect_YhgE_N"/>
</dbReference>
<evidence type="ECO:0000256" key="3">
    <source>
        <dbReference type="ARBA" id="ARBA00022989"/>
    </source>
</evidence>
<dbReference type="InterPro" id="IPR017501">
    <property type="entry name" value="Phage_infect_YhgE_C"/>
</dbReference>